<dbReference type="EMBL" id="CAJJDN010000113">
    <property type="protein sequence ID" value="CAD8117379.1"/>
    <property type="molecule type" value="Genomic_DNA"/>
</dbReference>
<organism evidence="1 2">
    <name type="scientific">Paramecium sonneborni</name>
    <dbReference type="NCBI Taxonomy" id="65129"/>
    <lineage>
        <taxon>Eukaryota</taxon>
        <taxon>Sar</taxon>
        <taxon>Alveolata</taxon>
        <taxon>Ciliophora</taxon>
        <taxon>Intramacronucleata</taxon>
        <taxon>Oligohymenophorea</taxon>
        <taxon>Peniculida</taxon>
        <taxon>Parameciidae</taxon>
        <taxon>Paramecium</taxon>
    </lineage>
</organism>
<keyword evidence="2" id="KW-1185">Reference proteome</keyword>
<name>A0A8S1QP38_9CILI</name>
<gene>
    <name evidence="1" type="ORF">PSON_ATCC_30995.1.T1130187</name>
</gene>
<dbReference type="AlphaFoldDB" id="A0A8S1QP38"/>
<sequence length="167" mass="19878">MLPTQPIFQNNIQLNTDKKLKPKKNKQESEYKIFEKKRKQLHGIFIELFKLFGKFAIKRNNLTIDEAEKFGSRFQSVENFIFLKLQSTFRKQIAVSISNILCVFQNDQYLEKLIKYLMEKAKKKRAKNNKSKGKLLGQLSIDKEEDIRQQLILIIEKLYQLYISKDD</sequence>
<evidence type="ECO:0000313" key="1">
    <source>
        <dbReference type="EMBL" id="CAD8117379.1"/>
    </source>
</evidence>
<protein>
    <submittedName>
        <fullName evidence="1">Uncharacterized protein</fullName>
    </submittedName>
</protein>
<reference evidence="1" key="1">
    <citation type="submission" date="2021-01" db="EMBL/GenBank/DDBJ databases">
        <authorList>
            <consortium name="Genoscope - CEA"/>
            <person name="William W."/>
        </authorList>
    </citation>
    <scope>NUCLEOTIDE SEQUENCE</scope>
</reference>
<evidence type="ECO:0000313" key="2">
    <source>
        <dbReference type="Proteomes" id="UP000692954"/>
    </source>
</evidence>
<proteinExistence type="predicted"/>
<dbReference type="Proteomes" id="UP000692954">
    <property type="component" value="Unassembled WGS sequence"/>
</dbReference>
<accession>A0A8S1QP38</accession>
<comment type="caution">
    <text evidence="1">The sequence shown here is derived from an EMBL/GenBank/DDBJ whole genome shotgun (WGS) entry which is preliminary data.</text>
</comment>